<dbReference type="SUPFAM" id="SSF82866">
    <property type="entry name" value="Multidrug efflux transporter AcrB transmembrane domain"/>
    <property type="match status" value="2"/>
</dbReference>
<feature type="transmembrane region" description="Helical" evidence="9">
    <location>
        <begin position="687"/>
        <end position="705"/>
    </location>
</feature>
<evidence type="ECO:0000256" key="4">
    <source>
        <dbReference type="ARBA" id="ARBA00022692"/>
    </source>
</evidence>
<evidence type="ECO:0000256" key="6">
    <source>
        <dbReference type="ARBA" id="ARBA00022989"/>
    </source>
</evidence>
<comment type="caution">
    <text evidence="15">The sequence shown here is derived from an EMBL/GenBank/DDBJ whole genome shotgun (WGS) entry which is preliminary data.</text>
</comment>
<dbReference type="Pfam" id="PF07549">
    <property type="entry name" value="Sec_GG"/>
    <property type="match status" value="2"/>
</dbReference>
<evidence type="ECO:0000256" key="9">
    <source>
        <dbReference type="HAMAP-Rule" id="MF_01463"/>
    </source>
</evidence>
<keyword evidence="4 9" id="KW-0812">Transmembrane</keyword>
<dbReference type="EMBL" id="BBLT01000003">
    <property type="protein sequence ID" value="GAL84761.1"/>
    <property type="molecule type" value="Genomic_DNA"/>
</dbReference>
<dbReference type="Pfam" id="PF02355">
    <property type="entry name" value="SecD_SecF_C"/>
    <property type="match status" value="2"/>
</dbReference>
<evidence type="ECO:0000313" key="15">
    <source>
        <dbReference type="EMBL" id="GAL84761.1"/>
    </source>
</evidence>
<accession>A0A098LCY6</accession>
<dbReference type="NCBIfam" id="TIGR00916">
    <property type="entry name" value="2A0604s01"/>
    <property type="match status" value="1"/>
</dbReference>
<dbReference type="HAMAP" id="MF_01464_B">
    <property type="entry name" value="SecF_B"/>
    <property type="match status" value="1"/>
</dbReference>
<keyword evidence="7 9" id="KW-0811">Translocation</keyword>
<dbReference type="Gene3D" id="3.30.1360.200">
    <property type="match status" value="1"/>
</dbReference>
<dbReference type="NCBIfam" id="TIGR00966">
    <property type="entry name" value="transloc_SecF"/>
    <property type="match status" value="1"/>
</dbReference>
<organism evidence="15 16">
    <name type="scientific">Sporocytophaga myxococcoides</name>
    <dbReference type="NCBI Taxonomy" id="153721"/>
    <lineage>
        <taxon>Bacteria</taxon>
        <taxon>Pseudomonadati</taxon>
        <taxon>Bacteroidota</taxon>
        <taxon>Cytophagia</taxon>
        <taxon>Cytophagales</taxon>
        <taxon>Cytophagaceae</taxon>
        <taxon>Sporocytophaga</taxon>
    </lineage>
</organism>
<feature type="compositionally biased region" description="Polar residues" evidence="11">
    <location>
        <begin position="289"/>
        <end position="302"/>
    </location>
</feature>
<dbReference type="InterPro" id="IPR005665">
    <property type="entry name" value="SecF_bac"/>
</dbReference>
<evidence type="ECO:0000256" key="10">
    <source>
        <dbReference type="HAMAP-Rule" id="MF_01464"/>
    </source>
</evidence>
<comment type="subunit">
    <text evidence="10">Forms a complex with SecD. Part of the essential Sec protein translocation apparatus which comprises SecA, SecYEG and auxiliary proteins SecDF. Other proteins may also be involved.</text>
</comment>
<dbReference type="InterPro" id="IPR055344">
    <property type="entry name" value="SecD_SecF_C_bact"/>
</dbReference>
<gene>
    <name evidence="9" type="primary">secD</name>
    <name evidence="10" type="synonym">secF</name>
    <name evidence="15" type="ORF">MYP_1989</name>
</gene>
<keyword evidence="5 9" id="KW-0653">Protein transport</keyword>
<keyword evidence="3 9" id="KW-1003">Cell membrane</keyword>
<feature type="region of interest" description="Disordered" evidence="11">
    <location>
        <begin position="271"/>
        <end position="309"/>
    </location>
</feature>
<dbReference type="GO" id="GO:0043952">
    <property type="term" value="P:protein transport by the Sec complex"/>
    <property type="evidence" value="ECO:0007669"/>
    <property type="project" value="UniProtKB-UniRule"/>
</dbReference>
<protein>
    <recommendedName>
        <fullName evidence="9 10">Multifunctional fusion protein</fullName>
    </recommendedName>
    <domain>
        <recommendedName>
            <fullName evidence="9">Protein translocase subunit SecD</fullName>
        </recommendedName>
    </domain>
    <domain>
        <recommendedName>
            <fullName evidence="10">Protein-export membrane protein SecF</fullName>
        </recommendedName>
    </domain>
</protein>
<dbReference type="FunFam" id="1.20.1640.10:FF:000004">
    <property type="entry name" value="Protein translocase subunit SecD"/>
    <property type="match status" value="1"/>
</dbReference>
<dbReference type="GO" id="GO:0006605">
    <property type="term" value="P:protein targeting"/>
    <property type="evidence" value="ECO:0007669"/>
    <property type="project" value="UniProtKB-UniRule"/>
</dbReference>
<evidence type="ECO:0000256" key="2">
    <source>
        <dbReference type="ARBA" id="ARBA00022448"/>
    </source>
</evidence>
<dbReference type="PANTHER" id="PTHR30081:SF1">
    <property type="entry name" value="PROTEIN TRANSLOCASE SUBUNIT SECD"/>
    <property type="match status" value="1"/>
</dbReference>
<dbReference type="STRING" id="153721.MYP_1989"/>
<dbReference type="OrthoDB" id="9805019at2"/>
<dbReference type="eggNOG" id="COG0342">
    <property type="taxonomic scope" value="Bacteria"/>
</dbReference>
<sequence length="989" mass="108684">MKNKNVIVTLTVIISLLCLYFLSFTFIAQRKQNEAVKFATEKDGTVNLEKKQEFLDSIYDKPVYNLFGIKYTYKEVKENELALGLDLQGGMHVTLEVSPVEILKGLAGTNAKDPKFQEALKIAGERYKGGKDDYTALFFEAYKEIAPDKKLSDIFANSANSGRITYKSSDSEVKKVINTEVDDAIDRSFEILRNRIDKFGVIQPNIQRIQGTGRIQVELPGVENPQRVRNLLQGAASLEFLEVYHMPEVIPYLNQINDYLLLKEKDAKAHKASEKTPTSEAAKNLLTDGDSTATAKSDTSVEADTTAKADTTQKASAIYSLLRSGYSLRYEVKDTAKINRIFSDPKVQAMIPSNMRFVWEQKPYRDEQGGNTLELVPVKKSRTGKAGLTGEVITDARADVSSNAKSYEISMSMNPEGAKKWRNITREASSDPKNKRRVAIVLDDYVISAPVVQVEIPNGQSSITGDFTIEEARDLASKLKAGKLPAPVRIAEETIVGPSLGKEAIDSGLNSMLAGMIIVILFMVLYYSNAGLVADIALLFNLLFIVGVMANLGAVLTLPGIAGILLSIALAVDANVLINERVKEDLNEGKNLETALNSGYRNAFSAIIDSNVTTLIKGFVLLYFGTSLILGFAVTLIIGIFCSLFTSVLITRVIFNMRKKGEWSFSNKFSKNLFKTTTFDFIGKRKLYYTISGLIIVAGIISVSIKGFNLGVDFKGGRTFIVQFEKPVSTEDVKQNLHDAFGTSPEVKTYGSNNKLKITTSYLVDDDSDEAPIKAEQTLNDGLSKISDNKATVLSASKIGPTIADDIKTSAILSLVVAIVLMFLYILIRFKKWQFAFGTVVSLFHVVLVVIALFSILDGIVPFSLEIDQTFVAAILTVIGYSINDSVVVFDRIREFLSVHRGDKAQSQVINNALNDTLSRTIITGMSTIFVIIILFIFGGESIKGFSFAMLIGVLIGTYSSLCIGSPILVDFASWEDKKEPAKEASHVS</sequence>
<comment type="function">
    <text evidence="9">Part of the Sec protein translocase complex. Interacts with the SecYEG preprotein conducting channel. SecDF uses the proton motive force (PMF) to complete protein translocation after the ATP-dependent function of SecA.</text>
</comment>
<evidence type="ECO:0000256" key="5">
    <source>
        <dbReference type="ARBA" id="ARBA00022927"/>
    </source>
</evidence>
<evidence type="ECO:0000259" key="12">
    <source>
        <dbReference type="Pfam" id="PF02355"/>
    </source>
</evidence>
<dbReference type="Pfam" id="PF21760">
    <property type="entry name" value="SecD_1st"/>
    <property type="match status" value="1"/>
</dbReference>
<feature type="transmembrane region" description="Helical" evidence="9">
    <location>
        <begin position="539"/>
        <end position="572"/>
    </location>
</feature>
<keyword evidence="2 9" id="KW-0813">Transport</keyword>
<feature type="transmembrane region" description="Helical" evidence="9">
    <location>
        <begin position="869"/>
        <end position="890"/>
    </location>
</feature>
<dbReference type="InterPro" id="IPR022645">
    <property type="entry name" value="SecD/SecF_bac"/>
</dbReference>
<feature type="transmembrane region" description="Helical" evidence="9">
    <location>
        <begin position="835"/>
        <end position="857"/>
    </location>
</feature>
<dbReference type="RefSeq" id="WP_045462109.1">
    <property type="nucleotide sequence ID" value="NZ_BBLT01000003.1"/>
</dbReference>
<evidence type="ECO:0000256" key="7">
    <source>
        <dbReference type="ARBA" id="ARBA00023010"/>
    </source>
</evidence>
<dbReference type="eggNOG" id="COG0341">
    <property type="taxonomic scope" value="Bacteria"/>
</dbReference>
<feature type="domain" description="Protein translocase subunit SecDF P1" evidence="13">
    <location>
        <begin position="185"/>
        <end position="243"/>
    </location>
</feature>
<comment type="subunit">
    <text evidence="9">Forms a complex with SecF. Part of the essential Sec protein translocation apparatus which comprises SecA, SecYEG and auxiliary proteins SecDF. Other proteins may also be involved.</text>
</comment>
<dbReference type="NCBIfam" id="NF009585">
    <property type="entry name" value="PRK13024.1-5"/>
    <property type="match status" value="1"/>
</dbReference>
<dbReference type="InterPro" id="IPR022646">
    <property type="entry name" value="SecD/SecF_CS"/>
</dbReference>
<dbReference type="Pfam" id="PF22599">
    <property type="entry name" value="SecDF_P1_head"/>
    <property type="match status" value="1"/>
</dbReference>
<dbReference type="InterPro" id="IPR005791">
    <property type="entry name" value="SecD"/>
</dbReference>
<evidence type="ECO:0000256" key="8">
    <source>
        <dbReference type="ARBA" id="ARBA00023136"/>
    </source>
</evidence>
<reference evidence="15 16" key="1">
    <citation type="submission" date="2014-09" db="EMBL/GenBank/DDBJ databases">
        <title>Sporocytophaga myxococcoides PG-01 genome sequencing.</title>
        <authorList>
            <person name="Liu L."/>
            <person name="Gao P.J."/>
            <person name="Chen G.J."/>
            <person name="Wang L.S."/>
        </authorList>
    </citation>
    <scope>NUCLEOTIDE SEQUENCE [LARGE SCALE GENOMIC DNA]</scope>
    <source>
        <strain evidence="15 16">PG-01</strain>
    </source>
</reference>
<dbReference type="InterPro" id="IPR022813">
    <property type="entry name" value="SecD/SecF_arch_bac"/>
</dbReference>
<dbReference type="InterPro" id="IPR048634">
    <property type="entry name" value="SecD_SecF_C"/>
</dbReference>
<dbReference type="GO" id="GO:0065002">
    <property type="term" value="P:intracellular protein transmembrane transport"/>
    <property type="evidence" value="ECO:0007669"/>
    <property type="project" value="UniProtKB-UniRule"/>
</dbReference>
<name>A0A098LCY6_9BACT</name>
<dbReference type="Proteomes" id="UP000030185">
    <property type="component" value="Unassembled WGS sequence"/>
</dbReference>
<dbReference type="GO" id="GO:0015450">
    <property type="term" value="F:protein-transporting ATPase activity"/>
    <property type="evidence" value="ECO:0007669"/>
    <property type="project" value="InterPro"/>
</dbReference>
<feature type="transmembrane region" description="Helical" evidence="9">
    <location>
        <begin position="946"/>
        <end position="970"/>
    </location>
</feature>
<feature type="transmembrane region" description="Helical" evidence="9">
    <location>
        <begin position="620"/>
        <end position="650"/>
    </location>
</feature>
<feature type="domain" description="Protein export membrane protein SecD/SecF C-terminal" evidence="12">
    <location>
        <begin position="489"/>
        <end position="655"/>
    </location>
</feature>
<feature type="domain" description="Protein export membrane protein SecD/SecF C-terminal" evidence="12">
    <location>
        <begin position="788"/>
        <end position="973"/>
    </location>
</feature>
<evidence type="ECO:0000259" key="13">
    <source>
        <dbReference type="Pfam" id="PF21760"/>
    </source>
</evidence>
<keyword evidence="16" id="KW-1185">Reference proteome</keyword>
<dbReference type="Gene3D" id="3.30.70.3220">
    <property type="match status" value="1"/>
</dbReference>
<feature type="transmembrane region" description="Helical" evidence="9">
    <location>
        <begin position="508"/>
        <end position="527"/>
    </location>
</feature>
<dbReference type="PANTHER" id="PTHR30081">
    <property type="entry name" value="PROTEIN-EXPORT MEMBRANE PROTEIN SEC"/>
    <property type="match status" value="1"/>
</dbReference>
<dbReference type="PRINTS" id="PR01755">
    <property type="entry name" value="SECFTRNLCASE"/>
</dbReference>
<evidence type="ECO:0000256" key="3">
    <source>
        <dbReference type="ARBA" id="ARBA00022475"/>
    </source>
</evidence>
<proteinExistence type="inferred from homology"/>
<dbReference type="InterPro" id="IPR054384">
    <property type="entry name" value="SecDF_P1_head"/>
</dbReference>
<dbReference type="NCBIfam" id="TIGR01129">
    <property type="entry name" value="secD"/>
    <property type="match status" value="1"/>
</dbReference>
<evidence type="ECO:0000313" key="16">
    <source>
        <dbReference type="Proteomes" id="UP000030185"/>
    </source>
</evidence>
<keyword evidence="6 9" id="KW-1133">Transmembrane helix</keyword>
<feature type="transmembrane region" description="Helical" evidence="9">
    <location>
        <begin position="811"/>
        <end position="828"/>
    </location>
</feature>
<comment type="caution">
    <text evidence="9">Lacks conserved residue(s) required for the propagation of feature annotation.</text>
</comment>
<feature type="transmembrane region" description="Helical" evidence="9">
    <location>
        <begin position="922"/>
        <end position="940"/>
    </location>
</feature>
<feature type="transmembrane region" description="Helical" evidence="9">
    <location>
        <begin position="7"/>
        <end position="28"/>
    </location>
</feature>
<comment type="similarity">
    <text evidence="10">Belongs to the SecD/SecF family. SecF subfamily.</text>
</comment>
<comment type="subcellular location">
    <subcellularLocation>
        <location evidence="1 9">Cell membrane</location>
        <topology evidence="1 9">Multi-pass membrane protein</topology>
    </subcellularLocation>
</comment>
<dbReference type="InterPro" id="IPR048631">
    <property type="entry name" value="SecD_1st"/>
</dbReference>
<keyword evidence="8 9" id="KW-0472">Membrane</keyword>
<evidence type="ECO:0000256" key="1">
    <source>
        <dbReference type="ARBA" id="ARBA00004651"/>
    </source>
</evidence>
<comment type="similarity">
    <text evidence="9">Belongs to the SecD/SecF family. SecD subfamily.</text>
</comment>
<evidence type="ECO:0000259" key="14">
    <source>
        <dbReference type="Pfam" id="PF22599"/>
    </source>
</evidence>
<evidence type="ECO:0000256" key="11">
    <source>
        <dbReference type="SAM" id="MobiDB-lite"/>
    </source>
</evidence>
<dbReference type="HAMAP" id="MF_01463_B">
    <property type="entry name" value="SecD_B"/>
    <property type="match status" value="1"/>
</dbReference>
<dbReference type="Gene3D" id="1.20.1640.10">
    <property type="entry name" value="Multidrug efflux transporter AcrB transmembrane domain"/>
    <property type="match status" value="2"/>
</dbReference>
<dbReference type="AlphaFoldDB" id="A0A098LCY6"/>
<dbReference type="GO" id="GO:0005886">
    <property type="term" value="C:plasma membrane"/>
    <property type="evidence" value="ECO:0007669"/>
    <property type="project" value="UniProtKB-SubCell"/>
</dbReference>
<feature type="domain" description="SecDF P1 head subdomain" evidence="14">
    <location>
        <begin position="385"/>
        <end position="486"/>
    </location>
</feature>